<feature type="repeat" description="TPR" evidence="3">
    <location>
        <begin position="276"/>
        <end position="309"/>
    </location>
</feature>
<evidence type="ECO:0008006" key="6">
    <source>
        <dbReference type="Google" id="ProtNLM"/>
    </source>
</evidence>
<dbReference type="InterPro" id="IPR019734">
    <property type="entry name" value="TPR_rpt"/>
</dbReference>
<dbReference type="PANTHER" id="PTHR44858:SF1">
    <property type="entry name" value="UDP-N-ACETYLGLUCOSAMINE--PEPTIDE N-ACETYLGLUCOSAMINYLTRANSFERASE SPINDLY-RELATED"/>
    <property type="match status" value="1"/>
</dbReference>
<proteinExistence type="predicted"/>
<dbReference type="SUPFAM" id="SSF82185">
    <property type="entry name" value="Histone H3 K4-specific methyltransferase SET7/9 N-terminal domain"/>
    <property type="match status" value="1"/>
</dbReference>
<protein>
    <recommendedName>
        <fullName evidence="6">Tetratricopeptide repeat protein</fullName>
    </recommendedName>
</protein>
<evidence type="ECO:0000313" key="5">
    <source>
        <dbReference type="Proteomes" id="UP000623301"/>
    </source>
</evidence>
<dbReference type="InterPro" id="IPR050498">
    <property type="entry name" value="Ycf3"/>
</dbReference>
<gene>
    <name evidence="4" type="ORF">JBL43_19005</name>
</gene>
<keyword evidence="2 3" id="KW-0802">TPR repeat</keyword>
<sequence length="383" mass="43776">MKNKILILLLNLSSIIGFGQNENILYVVDSIPVTEEPKEGFGTLTEDIIDNIVVVKDKKIIESFGYKDLDGITYVFTKAYVQRPDSIKAIPTTNLMTKKNGGWYLKNSSTTYSGKFIDYYLIGKKQGEGILYNGKLKGKRLLYHINGNVSDEIEYENGISNGLEQRFYEDGTLMQKGNFKNGNEIGVWEMYHPNGQLKQWTTFNENGKMDGESVSYYSTGNEKGKNIYKNGIYQKDKINDKLFKLYNESQELYKQVNHKGAIKKLDKALELDSNWAEGYFARGTMKLNNFQFEEAIIDFNKTLEIEPYFTNAYSNRAFAILRKHELGNGRTLSKSKDIQIIASKETEIPQSELSKICADLKKAVSLGDDNWMVLESLEKHCKE</sequence>
<dbReference type="InterPro" id="IPR011652">
    <property type="entry name" value="MORN_2"/>
</dbReference>
<evidence type="ECO:0000256" key="3">
    <source>
        <dbReference type="PROSITE-ProRule" id="PRU00339"/>
    </source>
</evidence>
<reference evidence="4 5" key="1">
    <citation type="submission" date="2020-12" db="EMBL/GenBank/DDBJ databases">
        <title>Aureibaculum luteum sp. nov. and Aureibaculum flavum sp. nov., novel members of the family Flavobacteriaceae isolated from Antarctic intertidal sediments.</title>
        <authorList>
            <person name="He X."/>
            <person name="Zhang X."/>
        </authorList>
    </citation>
    <scope>NUCLEOTIDE SEQUENCE [LARGE SCALE GENOMIC DNA]</scope>
    <source>
        <strain evidence="4 5">A20</strain>
    </source>
</reference>
<evidence type="ECO:0000256" key="2">
    <source>
        <dbReference type="ARBA" id="ARBA00022803"/>
    </source>
</evidence>
<name>A0ABS0WWJ1_9FLAO</name>
<accession>A0ABS0WWJ1</accession>
<evidence type="ECO:0000313" key="4">
    <source>
        <dbReference type="EMBL" id="MBJ2176349.1"/>
    </source>
</evidence>
<dbReference type="SUPFAM" id="SSF48452">
    <property type="entry name" value="TPR-like"/>
    <property type="match status" value="1"/>
</dbReference>
<dbReference type="Gene3D" id="3.90.930.1">
    <property type="match status" value="1"/>
</dbReference>
<keyword evidence="5" id="KW-1185">Reference proteome</keyword>
<keyword evidence="1" id="KW-0677">Repeat</keyword>
<comment type="caution">
    <text evidence="4">The sequence shown here is derived from an EMBL/GenBank/DDBJ whole genome shotgun (WGS) entry which is preliminary data.</text>
</comment>
<dbReference type="Pfam" id="PF07661">
    <property type="entry name" value="MORN_2"/>
    <property type="match status" value="2"/>
</dbReference>
<dbReference type="PANTHER" id="PTHR44858">
    <property type="entry name" value="TETRATRICOPEPTIDE REPEAT PROTEIN 6"/>
    <property type="match status" value="1"/>
</dbReference>
<dbReference type="RefSeq" id="WP_198842945.1">
    <property type="nucleotide sequence ID" value="NZ_JAEHFJ010000014.1"/>
</dbReference>
<dbReference type="SMART" id="SM00028">
    <property type="entry name" value="TPR"/>
    <property type="match status" value="2"/>
</dbReference>
<dbReference type="Proteomes" id="UP000623301">
    <property type="component" value="Unassembled WGS sequence"/>
</dbReference>
<dbReference type="PROSITE" id="PS50005">
    <property type="entry name" value="TPR"/>
    <property type="match status" value="1"/>
</dbReference>
<organism evidence="4 5">
    <name type="scientific">Aureibaculum flavum</name>
    <dbReference type="NCBI Taxonomy" id="2795986"/>
    <lineage>
        <taxon>Bacteria</taxon>
        <taxon>Pseudomonadati</taxon>
        <taxon>Bacteroidota</taxon>
        <taxon>Flavobacteriia</taxon>
        <taxon>Flavobacteriales</taxon>
        <taxon>Flavobacteriaceae</taxon>
        <taxon>Aureibaculum</taxon>
    </lineage>
</organism>
<dbReference type="InterPro" id="IPR011990">
    <property type="entry name" value="TPR-like_helical_dom_sf"/>
</dbReference>
<dbReference type="Gene3D" id="1.25.40.10">
    <property type="entry name" value="Tetratricopeptide repeat domain"/>
    <property type="match status" value="1"/>
</dbReference>
<dbReference type="EMBL" id="JAEHFJ010000014">
    <property type="protein sequence ID" value="MBJ2176349.1"/>
    <property type="molecule type" value="Genomic_DNA"/>
</dbReference>
<evidence type="ECO:0000256" key="1">
    <source>
        <dbReference type="ARBA" id="ARBA00022737"/>
    </source>
</evidence>